<accession>M2PC11</accession>
<dbReference type="EMBL" id="KB445807">
    <property type="protein sequence ID" value="EMD33184.1"/>
    <property type="molecule type" value="Genomic_DNA"/>
</dbReference>
<dbReference type="PANTHER" id="PTHR46579">
    <property type="entry name" value="F5/8 TYPE C DOMAIN-CONTAINING PROTEIN-RELATED"/>
    <property type="match status" value="1"/>
</dbReference>
<gene>
    <name evidence="1" type="ORF">CERSUDRAFT_68233</name>
</gene>
<name>M2PC11_CERS8</name>
<dbReference type="PANTHER" id="PTHR46579:SF1">
    <property type="entry name" value="F5_8 TYPE C DOMAIN-CONTAINING PROTEIN"/>
    <property type="match status" value="1"/>
</dbReference>
<evidence type="ECO:0000313" key="2">
    <source>
        <dbReference type="Proteomes" id="UP000016930"/>
    </source>
</evidence>
<proteinExistence type="predicted"/>
<evidence type="ECO:0000313" key="1">
    <source>
        <dbReference type="EMBL" id="EMD33184.1"/>
    </source>
</evidence>
<reference evidence="1 2" key="1">
    <citation type="journal article" date="2012" name="Proc. Natl. Acad. Sci. U.S.A.">
        <title>Comparative genomics of Ceriporiopsis subvermispora and Phanerochaete chrysosporium provide insight into selective ligninolysis.</title>
        <authorList>
            <person name="Fernandez-Fueyo E."/>
            <person name="Ruiz-Duenas F.J."/>
            <person name="Ferreira P."/>
            <person name="Floudas D."/>
            <person name="Hibbett D.S."/>
            <person name="Canessa P."/>
            <person name="Larrondo L.F."/>
            <person name="James T.Y."/>
            <person name="Seelenfreund D."/>
            <person name="Lobos S."/>
            <person name="Polanco R."/>
            <person name="Tello M."/>
            <person name="Honda Y."/>
            <person name="Watanabe T."/>
            <person name="Watanabe T."/>
            <person name="Ryu J.S."/>
            <person name="Kubicek C.P."/>
            <person name="Schmoll M."/>
            <person name="Gaskell J."/>
            <person name="Hammel K.E."/>
            <person name="St John F.J."/>
            <person name="Vanden Wymelenberg A."/>
            <person name="Sabat G."/>
            <person name="Splinter BonDurant S."/>
            <person name="Syed K."/>
            <person name="Yadav J.S."/>
            <person name="Doddapaneni H."/>
            <person name="Subramanian V."/>
            <person name="Lavin J.L."/>
            <person name="Oguiza J.A."/>
            <person name="Perez G."/>
            <person name="Pisabarro A.G."/>
            <person name="Ramirez L."/>
            <person name="Santoyo F."/>
            <person name="Master E."/>
            <person name="Coutinho P.M."/>
            <person name="Henrissat B."/>
            <person name="Lombard V."/>
            <person name="Magnuson J.K."/>
            <person name="Kuees U."/>
            <person name="Hori C."/>
            <person name="Igarashi K."/>
            <person name="Samejima M."/>
            <person name="Held B.W."/>
            <person name="Barry K.W."/>
            <person name="LaButti K.M."/>
            <person name="Lapidus A."/>
            <person name="Lindquist E.A."/>
            <person name="Lucas S.M."/>
            <person name="Riley R."/>
            <person name="Salamov A.A."/>
            <person name="Hoffmeister D."/>
            <person name="Schwenk D."/>
            <person name="Hadar Y."/>
            <person name="Yarden O."/>
            <person name="de Vries R.P."/>
            <person name="Wiebenga A."/>
            <person name="Stenlid J."/>
            <person name="Eastwood D."/>
            <person name="Grigoriev I.V."/>
            <person name="Berka R.M."/>
            <person name="Blanchette R.A."/>
            <person name="Kersten P."/>
            <person name="Martinez A.T."/>
            <person name="Vicuna R."/>
            <person name="Cullen D."/>
        </authorList>
    </citation>
    <scope>NUCLEOTIDE SEQUENCE [LARGE SCALE GENOMIC DNA]</scope>
    <source>
        <strain evidence="1 2">B</strain>
    </source>
</reference>
<sequence>MHLASLNITELFLHLWRGSIECDKNDDRSTWDWAVLQGDVWKAHGESVANATPYLPGSFDRPPRNPCEKISSGYKAWEFLLYFYALGPALFRGVLPDIYWRHYCKLVAAIRMLHQRSITRAQVVLAHTYLTEFIREFEELYYQRRLARLHFCRQSIHLLWHLAQEVVRVGPPAYYTQWTMERTIGNLGEEIKQPLKPYANLSERAVRRYALLRARDRSPQLITGPAAVAIRTYLQEHDSDVDHWRPMLTRWARLALATGQNARSAWKECQKPLEKLRTSRNVKLTLNGRTQFAEVQYFFLAPIAAEHRPLALVSLYSPPDADLLQRSHNTVYSCEYQGQDSLIVINARDIHSVVAIVPEAVTALAHSGNPNARSRFFVAEKLGLEVADLSGVVELIAEEDHEDNEDNGPIQLDIT</sequence>
<organism evidence="1 2">
    <name type="scientific">Ceriporiopsis subvermispora (strain B)</name>
    <name type="common">White-rot fungus</name>
    <name type="synonym">Gelatoporia subvermispora</name>
    <dbReference type="NCBI Taxonomy" id="914234"/>
    <lineage>
        <taxon>Eukaryota</taxon>
        <taxon>Fungi</taxon>
        <taxon>Dikarya</taxon>
        <taxon>Basidiomycota</taxon>
        <taxon>Agaricomycotina</taxon>
        <taxon>Agaricomycetes</taxon>
        <taxon>Polyporales</taxon>
        <taxon>Gelatoporiaceae</taxon>
        <taxon>Gelatoporia</taxon>
    </lineage>
</organism>
<keyword evidence="2" id="KW-1185">Reference proteome</keyword>
<dbReference type="STRING" id="914234.M2PC11"/>
<dbReference type="Proteomes" id="UP000016930">
    <property type="component" value="Unassembled WGS sequence"/>
</dbReference>
<dbReference type="AlphaFoldDB" id="M2PC11"/>
<dbReference type="OrthoDB" id="2669721at2759"/>
<dbReference type="HOGENOM" id="CLU_047287_0_0_1"/>
<protein>
    <submittedName>
        <fullName evidence="1">Uncharacterized protein</fullName>
    </submittedName>
</protein>